<evidence type="ECO:0000256" key="5">
    <source>
        <dbReference type="ARBA" id="ARBA00023002"/>
    </source>
</evidence>
<dbReference type="PRINTS" id="PR00463">
    <property type="entry name" value="EP450I"/>
</dbReference>
<dbReference type="EMBL" id="CM017633">
    <property type="protein sequence ID" value="TYH42902.1"/>
    <property type="molecule type" value="Genomic_DNA"/>
</dbReference>
<dbReference type="GO" id="GO:0004497">
    <property type="term" value="F:monooxygenase activity"/>
    <property type="evidence" value="ECO:0007669"/>
    <property type="project" value="UniProtKB-KW"/>
</dbReference>
<evidence type="ECO:0000313" key="10">
    <source>
        <dbReference type="Proteomes" id="UP000322667"/>
    </source>
</evidence>
<comment type="similarity">
    <text evidence="2">Belongs to the cytochrome P450 family.</text>
</comment>
<keyword evidence="4" id="KW-0479">Metal-binding</keyword>
<dbReference type="InterPro" id="IPR036396">
    <property type="entry name" value="Cyt_P450_sf"/>
</dbReference>
<keyword evidence="8" id="KW-1133">Transmembrane helix</keyword>
<dbReference type="Proteomes" id="UP000322667">
    <property type="component" value="Chromosome D11"/>
</dbReference>
<name>A0A5D2IKU4_GOSTO</name>
<dbReference type="InterPro" id="IPR001128">
    <property type="entry name" value="Cyt_P450"/>
</dbReference>
<dbReference type="SUPFAM" id="SSF48264">
    <property type="entry name" value="Cytochrome P450"/>
    <property type="match status" value="1"/>
</dbReference>
<comment type="cofactor">
    <cofactor evidence="1">
        <name>heme</name>
        <dbReference type="ChEBI" id="CHEBI:30413"/>
    </cofactor>
</comment>
<evidence type="ECO:0000256" key="8">
    <source>
        <dbReference type="SAM" id="Phobius"/>
    </source>
</evidence>
<dbReference type="PRINTS" id="PR00385">
    <property type="entry name" value="P450"/>
</dbReference>
<evidence type="ECO:0000256" key="7">
    <source>
        <dbReference type="ARBA" id="ARBA00023033"/>
    </source>
</evidence>
<evidence type="ECO:0008006" key="11">
    <source>
        <dbReference type="Google" id="ProtNLM"/>
    </source>
</evidence>
<evidence type="ECO:0000256" key="1">
    <source>
        <dbReference type="ARBA" id="ARBA00001971"/>
    </source>
</evidence>
<evidence type="ECO:0000256" key="2">
    <source>
        <dbReference type="ARBA" id="ARBA00010617"/>
    </source>
</evidence>
<organism evidence="9 10">
    <name type="scientific">Gossypium tomentosum</name>
    <name type="common">Hawaiian cotton</name>
    <name type="synonym">Gossypium sandvicense</name>
    <dbReference type="NCBI Taxonomy" id="34277"/>
    <lineage>
        <taxon>Eukaryota</taxon>
        <taxon>Viridiplantae</taxon>
        <taxon>Streptophyta</taxon>
        <taxon>Embryophyta</taxon>
        <taxon>Tracheophyta</taxon>
        <taxon>Spermatophyta</taxon>
        <taxon>Magnoliopsida</taxon>
        <taxon>eudicotyledons</taxon>
        <taxon>Gunneridae</taxon>
        <taxon>Pentapetalae</taxon>
        <taxon>rosids</taxon>
        <taxon>malvids</taxon>
        <taxon>Malvales</taxon>
        <taxon>Malvaceae</taxon>
        <taxon>Malvoideae</taxon>
        <taxon>Gossypium</taxon>
    </lineage>
</organism>
<accession>A0A5D2IKU4</accession>
<keyword evidence="8" id="KW-0472">Membrane</keyword>
<dbReference type="Pfam" id="PF00067">
    <property type="entry name" value="p450"/>
    <property type="match status" value="1"/>
</dbReference>
<dbReference type="PANTHER" id="PTHR24296">
    <property type="entry name" value="CYTOCHROME P450"/>
    <property type="match status" value="1"/>
</dbReference>
<keyword evidence="3" id="KW-0349">Heme</keyword>
<evidence type="ECO:0000256" key="6">
    <source>
        <dbReference type="ARBA" id="ARBA00023004"/>
    </source>
</evidence>
<feature type="transmembrane region" description="Helical" evidence="8">
    <location>
        <begin position="6"/>
        <end position="30"/>
    </location>
</feature>
<proteinExistence type="inferred from homology"/>
<keyword evidence="7" id="KW-0503">Monooxygenase</keyword>
<protein>
    <recommendedName>
        <fullName evidence="11">Cytochrome P450</fullName>
    </recommendedName>
</protein>
<reference evidence="9 10" key="1">
    <citation type="submission" date="2019-07" db="EMBL/GenBank/DDBJ databases">
        <title>WGS assembly of Gossypium tomentosum.</title>
        <authorList>
            <person name="Chen Z.J."/>
            <person name="Sreedasyam A."/>
            <person name="Ando A."/>
            <person name="Song Q."/>
            <person name="De L."/>
            <person name="Hulse-Kemp A."/>
            <person name="Ding M."/>
            <person name="Ye W."/>
            <person name="Kirkbride R."/>
            <person name="Jenkins J."/>
            <person name="Plott C."/>
            <person name="Lovell J."/>
            <person name="Lin Y.-M."/>
            <person name="Vaughn R."/>
            <person name="Liu B."/>
            <person name="Li W."/>
            <person name="Simpson S."/>
            <person name="Scheffler B."/>
            <person name="Saski C."/>
            <person name="Grover C."/>
            <person name="Hu G."/>
            <person name="Conover J."/>
            <person name="Carlson J."/>
            <person name="Shu S."/>
            <person name="Boston L."/>
            <person name="Williams M."/>
            <person name="Peterson D."/>
            <person name="Mcgee K."/>
            <person name="Jones D."/>
            <person name="Wendel J."/>
            <person name="Stelly D."/>
            <person name="Grimwood J."/>
            <person name="Schmutz J."/>
        </authorList>
    </citation>
    <scope>NUCLEOTIDE SEQUENCE [LARGE SCALE GENOMIC DNA]</scope>
    <source>
        <strain evidence="9">7179.01</strain>
    </source>
</reference>
<dbReference type="InterPro" id="IPR002401">
    <property type="entry name" value="Cyt_P450_E_grp-I"/>
</dbReference>
<keyword evidence="6" id="KW-0408">Iron</keyword>
<dbReference type="Gene3D" id="1.10.630.10">
    <property type="entry name" value="Cytochrome P450"/>
    <property type="match status" value="1"/>
</dbReference>
<dbReference type="GO" id="GO:0005506">
    <property type="term" value="F:iron ion binding"/>
    <property type="evidence" value="ECO:0007669"/>
    <property type="project" value="InterPro"/>
</dbReference>
<sequence>MGILNIISFFIALPFFFVFFILSVFVIKILSGKSINDPKYAPVKGTIFDQIFYFDYLYDYQTQVAKKLRTYRLLDLGRSELYTTDTRIVEHILKTNFEHYGKGKYTHEIFSDLFGEGIFAVDGDKWRQQRKLASYEFSAKVLRDFSCSVFKRNASKLVTAVSELSMSGQVIEFQDMLMKYTMESITKVGFGVDLNCMSLSSNEDDEGSTFLKAFDDATQSLYFRYIDPLWKLKRVLNLGSEASLKRNIKVIDYFIYDVLRTKKKQLALNPDRNVKEDILSRFLAEKEKNPETMSDKYLRDIIFSFMIAGKDTTANTLCWFFYMLCKNPLIQEKVAQEVIDCTCSGSGENHANTDDILATITDETLQKMQYLHAALTETLRLYPVTPMVYNILLF</sequence>
<dbReference type="GO" id="GO:0016705">
    <property type="term" value="F:oxidoreductase activity, acting on paired donors, with incorporation or reduction of molecular oxygen"/>
    <property type="evidence" value="ECO:0007669"/>
    <property type="project" value="InterPro"/>
</dbReference>
<dbReference type="AlphaFoldDB" id="A0A5D2IKU4"/>
<gene>
    <name evidence="9" type="ORF">ES332_D11G093100v1</name>
</gene>
<evidence type="ECO:0000256" key="3">
    <source>
        <dbReference type="ARBA" id="ARBA00022617"/>
    </source>
</evidence>
<evidence type="ECO:0000313" key="9">
    <source>
        <dbReference type="EMBL" id="TYH42902.1"/>
    </source>
</evidence>
<keyword evidence="10" id="KW-1185">Reference proteome</keyword>
<dbReference type="GO" id="GO:0020037">
    <property type="term" value="F:heme binding"/>
    <property type="evidence" value="ECO:0007669"/>
    <property type="project" value="InterPro"/>
</dbReference>
<evidence type="ECO:0000256" key="4">
    <source>
        <dbReference type="ARBA" id="ARBA00022723"/>
    </source>
</evidence>
<keyword evidence="8" id="KW-0812">Transmembrane</keyword>
<keyword evidence="5" id="KW-0560">Oxidoreductase</keyword>